<dbReference type="PANTHER" id="PTHR46268">
    <property type="entry name" value="STRESS RESPONSE PROTEIN NHAX"/>
    <property type="match status" value="1"/>
</dbReference>
<dbReference type="CDD" id="cd00293">
    <property type="entry name" value="USP-like"/>
    <property type="match status" value="1"/>
</dbReference>
<dbReference type="RefSeq" id="WP_015931690.1">
    <property type="nucleotide sequence ID" value="NC_011894.1"/>
</dbReference>
<reference evidence="3 4" key="1">
    <citation type="submission" date="2009-01" db="EMBL/GenBank/DDBJ databases">
        <title>Complete sequence of chromosome of Methylobacterium nodulans ORS 2060.</title>
        <authorList>
            <consortium name="US DOE Joint Genome Institute"/>
            <person name="Lucas S."/>
            <person name="Copeland A."/>
            <person name="Lapidus A."/>
            <person name="Glavina del Rio T."/>
            <person name="Dalin E."/>
            <person name="Tice H."/>
            <person name="Bruce D."/>
            <person name="Goodwin L."/>
            <person name="Pitluck S."/>
            <person name="Sims D."/>
            <person name="Brettin T."/>
            <person name="Detter J.C."/>
            <person name="Han C."/>
            <person name="Larimer F."/>
            <person name="Land M."/>
            <person name="Hauser L."/>
            <person name="Kyrpides N."/>
            <person name="Ivanova N."/>
            <person name="Marx C.J."/>
            <person name="Richardson P."/>
        </authorList>
    </citation>
    <scope>NUCLEOTIDE SEQUENCE [LARGE SCALE GENOMIC DNA]</scope>
    <source>
        <strain evidence="4">LMG 21967 / CNCM I-2342 / ORS 2060</strain>
    </source>
</reference>
<dbReference type="STRING" id="460265.Mnod_5229"/>
<dbReference type="PRINTS" id="PR01438">
    <property type="entry name" value="UNVRSLSTRESS"/>
</dbReference>
<dbReference type="KEGG" id="mno:Mnod_5229"/>
<gene>
    <name evidence="3" type="ordered locus">Mnod_5229</name>
</gene>
<dbReference type="eggNOG" id="COG0589">
    <property type="taxonomic scope" value="Bacteria"/>
</dbReference>
<evidence type="ECO:0000313" key="4">
    <source>
        <dbReference type="Proteomes" id="UP000008207"/>
    </source>
</evidence>
<evidence type="ECO:0000256" key="1">
    <source>
        <dbReference type="ARBA" id="ARBA00008791"/>
    </source>
</evidence>
<dbReference type="InterPro" id="IPR006016">
    <property type="entry name" value="UspA"/>
</dbReference>
<organism evidence="3 4">
    <name type="scientific">Methylobacterium nodulans (strain LMG 21967 / CNCM I-2342 / ORS 2060)</name>
    <dbReference type="NCBI Taxonomy" id="460265"/>
    <lineage>
        <taxon>Bacteria</taxon>
        <taxon>Pseudomonadati</taxon>
        <taxon>Pseudomonadota</taxon>
        <taxon>Alphaproteobacteria</taxon>
        <taxon>Hyphomicrobiales</taxon>
        <taxon>Methylobacteriaceae</taxon>
        <taxon>Methylobacterium</taxon>
    </lineage>
</organism>
<evidence type="ECO:0000313" key="3">
    <source>
        <dbReference type="EMBL" id="ACL60075.1"/>
    </source>
</evidence>
<feature type="domain" description="UspA" evidence="2">
    <location>
        <begin position="3"/>
        <end position="142"/>
    </location>
</feature>
<dbReference type="EMBL" id="CP001349">
    <property type="protein sequence ID" value="ACL60075.1"/>
    <property type="molecule type" value="Genomic_DNA"/>
</dbReference>
<dbReference type="Pfam" id="PF00582">
    <property type="entry name" value="Usp"/>
    <property type="match status" value="2"/>
</dbReference>
<dbReference type="InterPro" id="IPR006015">
    <property type="entry name" value="Universal_stress_UspA"/>
</dbReference>
<evidence type="ECO:0000259" key="2">
    <source>
        <dbReference type="Pfam" id="PF00582"/>
    </source>
</evidence>
<dbReference type="Gene3D" id="3.40.50.12370">
    <property type="match status" value="1"/>
</dbReference>
<proteinExistence type="inferred from homology"/>
<dbReference type="OrthoDB" id="9804721at2"/>
<dbReference type="PANTHER" id="PTHR46268:SF15">
    <property type="entry name" value="UNIVERSAL STRESS PROTEIN HP_0031"/>
    <property type="match status" value="1"/>
</dbReference>
<comment type="similarity">
    <text evidence="1">Belongs to the universal stress protein A family.</text>
</comment>
<sequence length="271" mass="28509">MTYASIMVSLDLGPAAAARVQLAADLAGRFDARLIGVAARHVPDPVTAADIAEVEQIFEAEKDRVVEELGQARDLFERAANSYAETAWRSAIAPGIAYLALQARAADLLVVGRHGARDGDAGPLGVPPGPLLMEAGRPILVVPPGLTRMRAEHAVVAWKDTPEARRAVLAALPLLRRASDVLVLGIAPETDAKAVGDVADFLVRHGVAAAAKTVPESEIRAGAAILANTAAQRADLLVMGAYGHSRLREWLFGGVTREILQTATACCLMSH</sequence>
<name>B8IK62_METNO</name>
<dbReference type="AlphaFoldDB" id="B8IK62"/>
<dbReference type="HOGENOM" id="CLU_049301_5_3_5"/>
<feature type="domain" description="UspA" evidence="2">
    <location>
        <begin position="155"/>
        <end position="265"/>
    </location>
</feature>
<keyword evidence="4" id="KW-1185">Reference proteome</keyword>
<protein>
    <submittedName>
        <fullName evidence="3">UspA domain protein</fullName>
    </submittedName>
</protein>
<dbReference type="SUPFAM" id="SSF52402">
    <property type="entry name" value="Adenine nucleotide alpha hydrolases-like"/>
    <property type="match status" value="2"/>
</dbReference>
<dbReference type="Proteomes" id="UP000008207">
    <property type="component" value="Chromosome"/>
</dbReference>
<accession>B8IK62</accession>